<organism evidence="4 5">
    <name type="scientific">Legionella drozanskii LLAP-1</name>
    <dbReference type="NCBI Taxonomy" id="1212489"/>
    <lineage>
        <taxon>Bacteria</taxon>
        <taxon>Pseudomonadati</taxon>
        <taxon>Pseudomonadota</taxon>
        <taxon>Gammaproteobacteria</taxon>
        <taxon>Legionellales</taxon>
        <taxon>Legionellaceae</taxon>
        <taxon>Legionella</taxon>
    </lineage>
</organism>
<evidence type="ECO:0000259" key="2">
    <source>
        <dbReference type="Pfam" id="PF00534"/>
    </source>
</evidence>
<dbReference type="OrthoDB" id="5633170at2"/>
<evidence type="ECO:0000256" key="1">
    <source>
        <dbReference type="ARBA" id="ARBA00022679"/>
    </source>
</evidence>
<evidence type="ECO:0000313" key="5">
    <source>
        <dbReference type="Proteomes" id="UP000054736"/>
    </source>
</evidence>
<accession>A0A0W0SN06</accession>
<evidence type="ECO:0000259" key="3">
    <source>
        <dbReference type="Pfam" id="PF13439"/>
    </source>
</evidence>
<dbReference type="InterPro" id="IPR001296">
    <property type="entry name" value="Glyco_trans_1"/>
</dbReference>
<proteinExistence type="predicted"/>
<dbReference type="RefSeq" id="WP_083497984.1">
    <property type="nucleotide sequence ID" value="NZ_CAAAIU010000004.1"/>
</dbReference>
<dbReference type="SUPFAM" id="SSF53335">
    <property type="entry name" value="S-adenosyl-L-methionine-dependent methyltransferases"/>
    <property type="match status" value="1"/>
</dbReference>
<dbReference type="PATRIC" id="fig|1212489.4.peg.2985"/>
<dbReference type="Gene3D" id="3.40.50.2000">
    <property type="entry name" value="Glycogen Phosphorylase B"/>
    <property type="match status" value="2"/>
</dbReference>
<dbReference type="AlphaFoldDB" id="A0A0W0SN06"/>
<dbReference type="CDD" id="cd03809">
    <property type="entry name" value="GT4_MtfB-like"/>
    <property type="match status" value="1"/>
</dbReference>
<gene>
    <name evidence="4" type="ORF">Ldro_2832</name>
</gene>
<dbReference type="Pfam" id="PF13439">
    <property type="entry name" value="Glyco_transf_4"/>
    <property type="match status" value="1"/>
</dbReference>
<dbReference type="PANTHER" id="PTHR46401:SF2">
    <property type="entry name" value="GLYCOSYLTRANSFERASE WBBK-RELATED"/>
    <property type="match status" value="1"/>
</dbReference>
<dbReference type="InterPro" id="IPR028098">
    <property type="entry name" value="Glyco_trans_4-like_N"/>
</dbReference>
<dbReference type="CDD" id="cd02440">
    <property type="entry name" value="AdoMet_MTases"/>
    <property type="match status" value="1"/>
</dbReference>
<dbReference type="EMBL" id="LNXY01000031">
    <property type="protein sequence ID" value="KTC84668.1"/>
    <property type="molecule type" value="Genomic_DNA"/>
</dbReference>
<dbReference type="GO" id="GO:0016757">
    <property type="term" value="F:glycosyltransferase activity"/>
    <property type="evidence" value="ECO:0007669"/>
    <property type="project" value="InterPro"/>
</dbReference>
<dbReference type="Proteomes" id="UP000054736">
    <property type="component" value="Unassembled WGS sequence"/>
</dbReference>
<dbReference type="STRING" id="1212489.Ldro_2832"/>
<dbReference type="SUPFAM" id="SSF53756">
    <property type="entry name" value="UDP-Glycosyltransferase/glycogen phosphorylase"/>
    <property type="match status" value="1"/>
</dbReference>
<dbReference type="InterPro" id="IPR029063">
    <property type="entry name" value="SAM-dependent_MTases_sf"/>
</dbReference>
<sequence length="910" mass="102823">MRRCWCGNHSLISFNEEYVVCQSCKTLISQSELRNDQYLVTNDETDFYGKQYWLNHQSEDLGNSDIYARARLDLGERNLHWLKTILKYKLPPAKILELGCSHGSFVALLRQIGYDAIGVELSSWVVNFAQTTFDAPVSLGPLENLSLSANSFDVIVLMDVLEHLPDPLATIDLCMNLLKPEGFLLIQTPQFQENVNYNQLVEEKSSFLNMLIKDEHLYLFSKKSIKPFFNRLGVQHLEFEPAIFAQYDMFFTASRTPLKSNSSEQIEATLLANPKNRFVLALLDLRERELNLSKLLAESEADRAARLEQIHTLTAMIKDHEFASSARKKQIEMHKGSLDALFSRRMFRLLNRFAKWPELKKLQNTFKDRGLKTIAVDMTPILPGGENGGAKIFVLELLKQLAELAPETQFVLLTQAASHEELTSLESSNIKCMMVLDKPVKSSIWYRLLSASARRIPYLPRKLSYLGYRLNVLLKRKGSSSLLHNLGADLLFCPFTAPTYFELGVPTVCTLYDLQYKTYPEFFTIEDVAHRQHTFAEACRRASMLTAISEYSRQSAITHGGLRPEKIRTIYLQMAQRILPEAAQDKSILTKLKLSAKQYLLYPANFWKHKNHEMLLTAFGMACKQGLASNIQLVCTGAENARSTLLADAAKKMNLGEQIVFPGYLSNKELSVLMTHSSGVIFPSLYEGFGLPVIEAMAAGIPVACSNLTSLPEVVGDAAILFNPRIPTQIAEAIISLQNDKNLREQLIAAGKERAKLFSDSQRMAQEYWYLFQHAVKENHLEDELTGTYEDGWVGSRMNIQVAPHTSKQTLEMELYVPDWLPQSKIVVKAVHNGVDHNNLLEIGRGKKALLTLPLTNEGGHYEIRMEPTFVPAKTGYSSHDQRELSLIVQRCSVVRKGESVQLIAEKGLA</sequence>
<dbReference type="PANTHER" id="PTHR46401">
    <property type="entry name" value="GLYCOSYLTRANSFERASE WBBK-RELATED"/>
    <property type="match status" value="1"/>
</dbReference>
<dbReference type="Gene3D" id="3.40.50.150">
    <property type="entry name" value="Vaccinia Virus protein VP39"/>
    <property type="match status" value="1"/>
</dbReference>
<keyword evidence="1 4" id="KW-0808">Transferase</keyword>
<name>A0A0W0SN06_9GAMM</name>
<dbReference type="Pfam" id="PF00534">
    <property type="entry name" value="Glycos_transf_1"/>
    <property type="match status" value="1"/>
</dbReference>
<reference evidence="4 5" key="1">
    <citation type="submission" date="2015-11" db="EMBL/GenBank/DDBJ databases">
        <title>Genomic analysis of 38 Legionella species identifies large and diverse effector repertoires.</title>
        <authorList>
            <person name="Burstein D."/>
            <person name="Amaro F."/>
            <person name="Zusman T."/>
            <person name="Lifshitz Z."/>
            <person name="Cohen O."/>
            <person name="Gilbert J.A."/>
            <person name="Pupko T."/>
            <person name="Shuman H.A."/>
            <person name="Segal G."/>
        </authorList>
    </citation>
    <scope>NUCLEOTIDE SEQUENCE [LARGE SCALE GENOMIC DNA]</scope>
    <source>
        <strain evidence="4 5">ATCC 700990</strain>
    </source>
</reference>
<feature type="domain" description="Glycosyltransferase subfamily 4-like N-terminal" evidence="3">
    <location>
        <begin position="388"/>
        <end position="571"/>
    </location>
</feature>
<evidence type="ECO:0000313" key="4">
    <source>
        <dbReference type="EMBL" id="KTC84668.1"/>
    </source>
</evidence>
<dbReference type="Pfam" id="PF13489">
    <property type="entry name" value="Methyltransf_23"/>
    <property type="match status" value="1"/>
</dbReference>
<protein>
    <submittedName>
        <fullName evidence="4">Glycosyl transferase group 1</fullName>
    </submittedName>
</protein>
<keyword evidence="5" id="KW-1185">Reference proteome</keyword>
<comment type="caution">
    <text evidence="4">The sequence shown here is derived from an EMBL/GenBank/DDBJ whole genome shotgun (WGS) entry which is preliminary data.</text>
</comment>
<feature type="domain" description="Glycosyl transferase family 1" evidence="2">
    <location>
        <begin position="595"/>
        <end position="754"/>
    </location>
</feature>